<keyword evidence="3" id="KW-1185">Reference proteome</keyword>
<dbReference type="Proteomes" id="UP000256661">
    <property type="component" value="Unassembled WGS sequence"/>
</dbReference>
<dbReference type="Pfam" id="PF14243">
    <property type="entry name" value="R2K_3"/>
    <property type="match status" value="1"/>
</dbReference>
<sequence>MTLTVVFCADPLNPRRVEPHFAREAAAVRDHYGQVVLIDHDALQQGDVSTAIRRVPRDLGPSWYRGWMLTAAEYTALAAALKERGTPLLTHPGDYRRAHELPGWHDTFAGLTPQSVWCPLTPGSVPDDLAELVRPLPQGPAVVKDYVKSRKHEWEEACYVPDVKNVAQLRTIVAKMVALQDEFLAGGLVVREFEPYDTGEARVWWVDGEPALIGPHPDEPDLYPEPDLDVVAPAVRSLGCRFITTDLARRVDGQWRVVEVGDGQVSDLPTTVDPMDLYAHLPVPD</sequence>
<dbReference type="AlphaFoldDB" id="A0A3D9STI9"/>
<evidence type="ECO:0000259" key="1">
    <source>
        <dbReference type="Pfam" id="PF14243"/>
    </source>
</evidence>
<proteinExistence type="predicted"/>
<gene>
    <name evidence="2" type="ORF">DFJ69_4760</name>
</gene>
<dbReference type="EMBL" id="QTTT01000001">
    <property type="protein sequence ID" value="REE99252.1"/>
    <property type="molecule type" value="Genomic_DNA"/>
</dbReference>
<protein>
    <recommendedName>
        <fullName evidence="1">ATP-grasp domain-containing protein</fullName>
    </recommendedName>
</protein>
<name>A0A3D9STI9_9ACTN</name>
<dbReference type="InterPro" id="IPR025643">
    <property type="entry name" value="R2K_3"/>
</dbReference>
<comment type="caution">
    <text evidence="2">The sequence shown here is derived from an EMBL/GenBank/DDBJ whole genome shotgun (WGS) entry which is preliminary data.</text>
</comment>
<dbReference type="RefSeq" id="WP_116024582.1">
    <property type="nucleotide sequence ID" value="NZ_QTTT01000001.1"/>
</dbReference>
<feature type="domain" description="ATP-grasp" evidence="1">
    <location>
        <begin position="138"/>
        <end position="281"/>
    </location>
</feature>
<evidence type="ECO:0000313" key="3">
    <source>
        <dbReference type="Proteomes" id="UP000256661"/>
    </source>
</evidence>
<evidence type="ECO:0000313" key="2">
    <source>
        <dbReference type="EMBL" id="REE99252.1"/>
    </source>
</evidence>
<accession>A0A3D9STI9</accession>
<reference evidence="2 3" key="1">
    <citation type="submission" date="2018-08" db="EMBL/GenBank/DDBJ databases">
        <title>Sequencing the genomes of 1000 actinobacteria strains.</title>
        <authorList>
            <person name="Klenk H.-P."/>
        </authorList>
    </citation>
    <scope>NUCLEOTIDE SEQUENCE [LARGE SCALE GENOMIC DNA]</scope>
    <source>
        <strain evidence="2 3">DSM 43927</strain>
    </source>
</reference>
<dbReference type="OrthoDB" id="5355744at2"/>
<organism evidence="2 3">
    <name type="scientific">Thermomonospora umbrina</name>
    <dbReference type="NCBI Taxonomy" id="111806"/>
    <lineage>
        <taxon>Bacteria</taxon>
        <taxon>Bacillati</taxon>
        <taxon>Actinomycetota</taxon>
        <taxon>Actinomycetes</taxon>
        <taxon>Streptosporangiales</taxon>
        <taxon>Thermomonosporaceae</taxon>
        <taxon>Thermomonospora</taxon>
    </lineage>
</organism>